<dbReference type="SUPFAM" id="SSF159894">
    <property type="entry name" value="YgaC/TfoX-N like"/>
    <property type="match status" value="1"/>
</dbReference>
<reference evidence="3 4" key="1">
    <citation type="submission" date="2023-07" db="EMBL/GenBank/DDBJ databases">
        <title>Sorghum-associated microbial communities from plants grown in Nebraska, USA.</title>
        <authorList>
            <person name="Schachtman D."/>
        </authorList>
    </citation>
    <scope>NUCLEOTIDE SEQUENCE [LARGE SCALE GENOMIC DNA]</scope>
    <source>
        <strain evidence="3 4">DS994</strain>
    </source>
</reference>
<comment type="caution">
    <text evidence="3">The sequence shown here is derived from an EMBL/GenBank/DDBJ whole genome shotgun (WGS) entry which is preliminary data.</text>
</comment>
<feature type="compositionally biased region" description="Low complexity" evidence="1">
    <location>
        <begin position="126"/>
        <end position="136"/>
    </location>
</feature>
<name>A0ABT9UI04_9MICC</name>
<feature type="region of interest" description="Disordered" evidence="1">
    <location>
        <begin position="64"/>
        <end position="95"/>
    </location>
</feature>
<keyword evidence="4" id="KW-1185">Reference proteome</keyword>
<dbReference type="Proteomes" id="UP001226389">
    <property type="component" value="Unassembled WGS sequence"/>
</dbReference>
<organism evidence="3 4">
    <name type="scientific">Pseudarthrobacter defluvii</name>
    <dbReference type="NCBI Taxonomy" id="410837"/>
    <lineage>
        <taxon>Bacteria</taxon>
        <taxon>Bacillati</taxon>
        <taxon>Actinomycetota</taxon>
        <taxon>Actinomycetes</taxon>
        <taxon>Micrococcales</taxon>
        <taxon>Micrococcaceae</taxon>
        <taxon>Pseudarthrobacter</taxon>
    </lineage>
</organism>
<feature type="region of interest" description="Disordered" evidence="1">
    <location>
        <begin position="114"/>
        <end position="136"/>
    </location>
</feature>
<evidence type="ECO:0000256" key="1">
    <source>
        <dbReference type="SAM" id="MobiDB-lite"/>
    </source>
</evidence>
<dbReference type="Pfam" id="PF04993">
    <property type="entry name" value="TfoX_N"/>
    <property type="match status" value="1"/>
</dbReference>
<evidence type="ECO:0000259" key="2">
    <source>
        <dbReference type="Pfam" id="PF04993"/>
    </source>
</evidence>
<evidence type="ECO:0000313" key="4">
    <source>
        <dbReference type="Proteomes" id="UP001226389"/>
    </source>
</evidence>
<evidence type="ECO:0000313" key="3">
    <source>
        <dbReference type="EMBL" id="MDQ0117864.1"/>
    </source>
</evidence>
<proteinExistence type="predicted"/>
<sequence>MEMPKATEEEKERFRRVVPSHPGVVVKPMFGNLGAFINGNMFAGLFGSTIGVKLSREDAELLESSERTVPFGPADRPMGGYTGLPEVWNEEGDGDDTRARAWAEKALAYVATLPPKEAKEPKARATKAGARGAAAK</sequence>
<dbReference type="RefSeq" id="WP_307488620.1">
    <property type="nucleotide sequence ID" value="NZ_JAUSSY010000003.1"/>
</dbReference>
<protein>
    <submittedName>
        <fullName evidence="3">TfoX/Sxy family transcriptional regulator of competence genes</fullName>
    </submittedName>
</protein>
<accession>A0ABT9UI04</accession>
<dbReference type="Gene3D" id="3.30.1460.30">
    <property type="entry name" value="YgaC/TfoX-N like chaperone"/>
    <property type="match status" value="1"/>
</dbReference>
<dbReference type="InterPro" id="IPR007076">
    <property type="entry name" value="TfoX_N"/>
</dbReference>
<feature type="domain" description="TfoX N-terminal" evidence="2">
    <location>
        <begin position="22"/>
        <end position="107"/>
    </location>
</feature>
<dbReference type="EMBL" id="JAUSSY010000003">
    <property type="protein sequence ID" value="MDQ0117864.1"/>
    <property type="molecule type" value="Genomic_DNA"/>
</dbReference>
<gene>
    <name evidence="3" type="ORF">J2T22_001037</name>
</gene>